<keyword evidence="2" id="KW-0378">Hydrolase</keyword>
<proteinExistence type="predicted"/>
<dbReference type="GO" id="GO:0004519">
    <property type="term" value="F:endonuclease activity"/>
    <property type="evidence" value="ECO:0007669"/>
    <property type="project" value="UniProtKB-KW"/>
</dbReference>
<feature type="domain" description="HNH nuclease" evidence="1">
    <location>
        <begin position="45"/>
        <end position="88"/>
    </location>
</feature>
<evidence type="ECO:0000259" key="1">
    <source>
        <dbReference type="Pfam" id="PF13392"/>
    </source>
</evidence>
<gene>
    <name evidence="2" type="ORF">Sam112_gp61</name>
</gene>
<keyword evidence="2" id="KW-0255">Endonuclease</keyword>
<organism evidence="2 3">
    <name type="scientific">Bacillus phage vB_BcM_Sam112</name>
    <dbReference type="NCBI Taxonomy" id="2663324"/>
    <lineage>
        <taxon>Viruses</taxon>
        <taxon>Duplodnaviria</taxon>
        <taxon>Heunggongvirae</taxon>
        <taxon>Uroviricota</taxon>
        <taxon>Caudoviricetes</taxon>
        <taxon>Trautnerviridae</taxon>
        <taxon>Prospektnaukivirus</taxon>
        <taxon>Prospektnaukivirus sam112</taxon>
    </lineage>
</organism>
<dbReference type="InterPro" id="IPR003615">
    <property type="entry name" value="HNH_nuc"/>
</dbReference>
<name>A0A5Q2F9G4_9CAUD</name>
<keyword evidence="3" id="KW-1185">Reference proteome</keyword>
<reference evidence="2 3" key="1">
    <citation type="submission" date="2019-10" db="EMBL/GenBank/DDBJ databases">
        <authorList>
            <person name="Kazantseva O."/>
            <person name="Piligrimova E."/>
            <person name="Shadrin A."/>
            <person name="Zagorodny V."/>
        </authorList>
    </citation>
    <scope>NUCLEOTIDE SEQUENCE [LARGE SCALE GENOMIC DNA]</scope>
</reference>
<dbReference type="SUPFAM" id="SSF54060">
    <property type="entry name" value="His-Me finger endonucleases"/>
    <property type="match status" value="1"/>
</dbReference>
<evidence type="ECO:0000313" key="3">
    <source>
        <dbReference type="Proteomes" id="UP000343370"/>
    </source>
</evidence>
<dbReference type="Pfam" id="PF13392">
    <property type="entry name" value="HNH_3"/>
    <property type="match status" value="1"/>
</dbReference>
<protein>
    <submittedName>
        <fullName evidence="2">HNH endonuclease</fullName>
    </submittedName>
</protein>
<accession>A0A5Q2F9G4</accession>
<keyword evidence="2" id="KW-0540">Nuclease</keyword>
<dbReference type="InterPro" id="IPR044925">
    <property type="entry name" value="His-Me_finger_sf"/>
</dbReference>
<evidence type="ECO:0000313" key="2">
    <source>
        <dbReference type="EMBL" id="QGF21763.1"/>
    </source>
</evidence>
<dbReference type="Proteomes" id="UP000343370">
    <property type="component" value="Segment"/>
</dbReference>
<dbReference type="Gene3D" id="3.90.75.20">
    <property type="match status" value="1"/>
</dbReference>
<sequence>MANRGVKLDFAINADGCFLCTSHKRRVIKGDYETTRVKRYGKDMLLHRWIFEEMHGPIPDNMVILHKCDNSLCINPEHMELGTQKENMEDMKRKGRGWWQNGYKNGTRRKET</sequence>
<dbReference type="EMBL" id="MN604230">
    <property type="protein sequence ID" value="QGF21763.1"/>
    <property type="molecule type" value="Genomic_DNA"/>
</dbReference>